<sequence length="114" mass="12951">MLQLVSKFSRMFGFLIMQHSLDEVVVKKRKKQKIAEEIMNSNPVSSEIEVFDNDNNTGMELIGVSDAIDPTSDASDFLTGSLRTKNMILYHVTAILFWRTGSRETKHAEMTLQP</sequence>
<dbReference type="Proteomes" id="UP001162972">
    <property type="component" value="Chromosome 8"/>
</dbReference>
<keyword evidence="2" id="KW-1185">Reference proteome</keyword>
<reference evidence="1 2" key="1">
    <citation type="journal article" date="2023" name="Int. J. Mol. Sci.">
        <title>De Novo Assembly and Annotation of 11 Diverse Shrub Willow (Salix) Genomes Reveals Novel Gene Organization in Sex-Linked Regions.</title>
        <authorList>
            <person name="Hyden B."/>
            <person name="Feng K."/>
            <person name="Yates T.B."/>
            <person name="Jawdy S."/>
            <person name="Cereghino C."/>
            <person name="Smart L.B."/>
            <person name="Muchero W."/>
        </authorList>
    </citation>
    <scope>NUCLEOTIDE SEQUENCE [LARGE SCALE GENOMIC DNA]</scope>
    <source>
        <tissue evidence="1">Shoot tip</tissue>
    </source>
</reference>
<name>A0AAD6KTA7_9ROSI</name>
<accession>A0AAD6KTA7</accession>
<dbReference type="EMBL" id="JAPFFJ010000004">
    <property type="protein sequence ID" value="KAJ6429173.1"/>
    <property type="molecule type" value="Genomic_DNA"/>
</dbReference>
<organism evidence="1 2">
    <name type="scientific">Salix udensis</name>
    <dbReference type="NCBI Taxonomy" id="889485"/>
    <lineage>
        <taxon>Eukaryota</taxon>
        <taxon>Viridiplantae</taxon>
        <taxon>Streptophyta</taxon>
        <taxon>Embryophyta</taxon>
        <taxon>Tracheophyta</taxon>
        <taxon>Spermatophyta</taxon>
        <taxon>Magnoliopsida</taxon>
        <taxon>eudicotyledons</taxon>
        <taxon>Gunneridae</taxon>
        <taxon>Pentapetalae</taxon>
        <taxon>rosids</taxon>
        <taxon>fabids</taxon>
        <taxon>Malpighiales</taxon>
        <taxon>Salicaceae</taxon>
        <taxon>Saliceae</taxon>
        <taxon>Salix</taxon>
    </lineage>
</organism>
<dbReference type="AlphaFoldDB" id="A0AAD6KTA7"/>
<proteinExistence type="predicted"/>
<evidence type="ECO:0000313" key="2">
    <source>
        <dbReference type="Proteomes" id="UP001162972"/>
    </source>
</evidence>
<comment type="caution">
    <text evidence="1">The sequence shown here is derived from an EMBL/GenBank/DDBJ whole genome shotgun (WGS) entry which is preliminary data.</text>
</comment>
<evidence type="ECO:0000313" key="1">
    <source>
        <dbReference type="EMBL" id="KAJ6429173.1"/>
    </source>
</evidence>
<protein>
    <submittedName>
        <fullName evidence="1">Uncharacterized protein</fullName>
    </submittedName>
</protein>
<gene>
    <name evidence="1" type="ORF">OIU84_020747</name>
</gene>